<protein>
    <submittedName>
        <fullName evidence="3">DUF1707 domain-containing protein</fullName>
    </submittedName>
</protein>
<keyword evidence="1" id="KW-0812">Transmembrane</keyword>
<proteinExistence type="predicted"/>
<comment type="caution">
    <text evidence="3">The sequence shown here is derived from an EMBL/GenBank/DDBJ whole genome shotgun (WGS) entry which is preliminary data.</text>
</comment>
<sequence length="174" mass="19492">MTSDPGRIRIADAERDVAVERLREATGDGRLTLSEFEDRSSQVYDAKTQGELDLVFDDLPVDAPQGRSDVPEVRELQIGAMNVSVRDGHVYKNGKLMVEASETEAARKDKKRVPLRYAMSPFIWGGGLSTAVWFAIWITNDRAPTYFWPVWPLSVLFAVSLAIWLTSSSEQAEE</sequence>
<keyword evidence="1" id="KW-1133">Transmembrane helix</keyword>
<feature type="transmembrane region" description="Helical" evidence="1">
    <location>
        <begin position="146"/>
        <end position="165"/>
    </location>
</feature>
<feature type="domain" description="DUF1707" evidence="2">
    <location>
        <begin position="8"/>
        <end position="60"/>
    </location>
</feature>
<evidence type="ECO:0000259" key="2">
    <source>
        <dbReference type="Pfam" id="PF08044"/>
    </source>
</evidence>
<keyword evidence="4" id="KW-1185">Reference proteome</keyword>
<dbReference type="Proteomes" id="UP001595823">
    <property type="component" value="Unassembled WGS sequence"/>
</dbReference>
<accession>A0ABV8TYV5</accession>
<gene>
    <name evidence="3" type="ORF">ACFPET_10965</name>
</gene>
<name>A0ABV8TYV5_9ACTN</name>
<dbReference type="PANTHER" id="PTHR40763">
    <property type="entry name" value="MEMBRANE PROTEIN-RELATED"/>
    <property type="match status" value="1"/>
</dbReference>
<dbReference type="PANTHER" id="PTHR40763:SF5">
    <property type="entry name" value="MEMBRANE PROTEIN"/>
    <property type="match status" value="1"/>
</dbReference>
<reference evidence="4" key="1">
    <citation type="journal article" date="2019" name="Int. J. Syst. Evol. Microbiol.">
        <title>The Global Catalogue of Microorganisms (GCM) 10K type strain sequencing project: providing services to taxonomists for standard genome sequencing and annotation.</title>
        <authorList>
            <consortium name="The Broad Institute Genomics Platform"/>
            <consortium name="The Broad Institute Genome Sequencing Center for Infectious Disease"/>
            <person name="Wu L."/>
            <person name="Ma J."/>
        </authorList>
    </citation>
    <scope>NUCLEOTIDE SEQUENCE [LARGE SCALE GENOMIC DNA]</scope>
    <source>
        <strain evidence="4">IBRC-M 10908</strain>
    </source>
</reference>
<dbReference type="Pfam" id="PF08044">
    <property type="entry name" value="DUF1707"/>
    <property type="match status" value="1"/>
</dbReference>
<dbReference type="RefSeq" id="WP_380620864.1">
    <property type="nucleotide sequence ID" value="NZ_JBHSDK010000015.1"/>
</dbReference>
<evidence type="ECO:0000256" key="1">
    <source>
        <dbReference type="SAM" id="Phobius"/>
    </source>
</evidence>
<evidence type="ECO:0000313" key="4">
    <source>
        <dbReference type="Proteomes" id="UP001595823"/>
    </source>
</evidence>
<feature type="transmembrane region" description="Helical" evidence="1">
    <location>
        <begin position="117"/>
        <end position="140"/>
    </location>
</feature>
<organism evidence="3 4">
    <name type="scientific">Salininema proteolyticum</name>
    <dbReference type="NCBI Taxonomy" id="1607685"/>
    <lineage>
        <taxon>Bacteria</taxon>
        <taxon>Bacillati</taxon>
        <taxon>Actinomycetota</taxon>
        <taxon>Actinomycetes</taxon>
        <taxon>Glycomycetales</taxon>
        <taxon>Glycomycetaceae</taxon>
        <taxon>Salininema</taxon>
    </lineage>
</organism>
<evidence type="ECO:0000313" key="3">
    <source>
        <dbReference type="EMBL" id="MFC4335721.1"/>
    </source>
</evidence>
<keyword evidence="1" id="KW-0472">Membrane</keyword>
<dbReference type="EMBL" id="JBHSDK010000015">
    <property type="protein sequence ID" value="MFC4335721.1"/>
    <property type="molecule type" value="Genomic_DNA"/>
</dbReference>
<dbReference type="InterPro" id="IPR012551">
    <property type="entry name" value="DUF1707_SHOCT-like"/>
</dbReference>